<dbReference type="SUPFAM" id="SSF53474">
    <property type="entry name" value="alpha/beta-Hydrolases"/>
    <property type="match status" value="1"/>
</dbReference>
<dbReference type="Gene3D" id="3.40.50.1820">
    <property type="entry name" value="alpha/beta hydrolase"/>
    <property type="match status" value="1"/>
</dbReference>
<name>A0A484KL82_9ASTE</name>
<dbReference type="PANTHER" id="PTHR11802">
    <property type="entry name" value="SERINE PROTEASE FAMILY S10 SERINE CARBOXYPEPTIDASE"/>
    <property type="match status" value="1"/>
</dbReference>
<dbReference type="GO" id="GO:0005773">
    <property type="term" value="C:vacuole"/>
    <property type="evidence" value="ECO:0007669"/>
    <property type="project" value="TreeGrafter"/>
</dbReference>
<dbReference type="InterPro" id="IPR001563">
    <property type="entry name" value="Peptidase_S10"/>
</dbReference>
<accession>A0A484KL82</accession>
<dbReference type="Proteomes" id="UP000595140">
    <property type="component" value="Unassembled WGS sequence"/>
</dbReference>
<dbReference type="AlphaFoldDB" id="A0A484KL82"/>
<evidence type="ECO:0000256" key="1">
    <source>
        <dbReference type="ARBA" id="ARBA00009431"/>
    </source>
</evidence>
<evidence type="ECO:0000313" key="2">
    <source>
        <dbReference type="EMBL" id="VFQ63869.1"/>
    </source>
</evidence>
<comment type="similarity">
    <text evidence="1">Belongs to the peptidase S10 family.</text>
</comment>
<dbReference type="GO" id="GO:0006508">
    <property type="term" value="P:proteolysis"/>
    <property type="evidence" value="ECO:0007669"/>
    <property type="project" value="InterPro"/>
</dbReference>
<reference evidence="2 3" key="1">
    <citation type="submission" date="2018-04" db="EMBL/GenBank/DDBJ databases">
        <authorList>
            <person name="Vogel A."/>
        </authorList>
    </citation>
    <scope>NUCLEOTIDE SEQUENCE [LARGE SCALE GENOMIC DNA]</scope>
</reference>
<dbReference type="PANTHER" id="PTHR11802:SF349">
    <property type="entry name" value="SERINE CARBOXYPEPTIDASE-LIKE 46"/>
    <property type="match status" value="1"/>
</dbReference>
<organism evidence="2 3">
    <name type="scientific">Cuscuta campestris</name>
    <dbReference type="NCBI Taxonomy" id="132261"/>
    <lineage>
        <taxon>Eukaryota</taxon>
        <taxon>Viridiplantae</taxon>
        <taxon>Streptophyta</taxon>
        <taxon>Embryophyta</taxon>
        <taxon>Tracheophyta</taxon>
        <taxon>Spermatophyta</taxon>
        <taxon>Magnoliopsida</taxon>
        <taxon>eudicotyledons</taxon>
        <taxon>Gunneridae</taxon>
        <taxon>Pentapetalae</taxon>
        <taxon>asterids</taxon>
        <taxon>lamiids</taxon>
        <taxon>Solanales</taxon>
        <taxon>Convolvulaceae</taxon>
        <taxon>Cuscuteae</taxon>
        <taxon>Cuscuta</taxon>
        <taxon>Cuscuta subgen. Grammica</taxon>
        <taxon>Cuscuta sect. Cleistogrammica</taxon>
    </lineage>
</organism>
<protein>
    <submittedName>
        <fullName evidence="2">Uncharacterized protein</fullName>
    </submittedName>
</protein>
<dbReference type="EMBL" id="OOIL02000336">
    <property type="protein sequence ID" value="VFQ63869.1"/>
    <property type="molecule type" value="Genomic_DNA"/>
</dbReference>
<evidence type="ECO:0000313" key="3">
    <source>
        <dbReference type="Proteomes" id="UP000595140"/>
    </source>
</evidence>
<dbReference type="GO" id="GO:0004185">
    <property type="term" value="F:serine-type carboxypeptidase activity"/>
    <property type="evidence" value="ECO:0007669"/>
    <property type="project" value="InterPro"/>
</dbReference>
<gene>
    <name evidence="2" type="ORF">CCAM_LOCUS5645</name>
</gene>
<dbReference type="Gene3D" id="6.10.250.940">
    <property type="match status" value="1"/>
</dbReference>
<dbReference type="Pfam" id="PF00450">
    <property type="entry name" value="Peptidase_S10"/>
    <property type="match status" value="2"/>
</dbReference>
<sequence length="284" mass="31711">MGRVPSTVLKRRWVLRTKNPNVKISPGNSLLDLESGNGPRCISGSDGLCKPVETEAVADTVTTGLELDGASTFLSESNMLYVDSTVGTGFSFSNTSSDYTKWDYTMTVNENMKFLLKWFEEFPKYRNLHFYLAGDDSEGHLIPQLAALVLEYNKNNVTPIKLKGIALGNLGIGTPGIDEGDILWYHGVISEELYTILKTRMRGNVICNQCPSDATSVYLNKPEVQKALHANKTRLPYRWDSCAGPLTLLPAFETKNFNTLTSLLKRHIRVLLYRLEDGSNHLEN</sequence>
<dbReference type="InterPro" id="IPR029058">
    <property type="entry name" value="AB_hydrolase_fold"/>
</dbReference>
<keyword evidence="3" id="KW-1185">Reference proteome</keyword>
<dbReference type="PRINTS" id="PR00724">
    <property type="entry name" value="CRBOXYPTASEC"/>
</dbReference>
<dbReference type="OrthoDB" id="1303932at2759"/>
<proteinExistence type="inferred from homology"/>